<keyword evidence="3" id="KW-1185">Reference proteome</keyword>
<reference evidence="2 3" key="1">
    <citation type="submission" date="2017-10" db="EMBL/GenBank/DDBJ databases">
        <title>Massilia psychrophilum sp. nov., a novel purple-pigmented bacterium isolated from Tianshan glacier, Xinjiang Municipality, China.</title>
        <authorList>
            <person name="Wang H."/>
        </authorList>
    </citation>
    <scope>NUCLEOTIDE SEQUENCE [LARGE SCALE GENOMIC DNA]</scope>
    <source>
        <strain evidence="2 3">JCM 30813</strain>
    </source>
</reference>
<dbReference type="Proteomes" id="UP000228593">
    <property type="component" value="Unassembled WGS sequence"/>
</dbReference>
<gene>
    <name evidence="2" type="ORF">CR103_08585</name>
</gene>
<sequence length="136" mass="15109">MHLVHQLEAGALEHGLFNLIRHMPPERYRHAIVCLRGSSEQHAQIRAHGRDMPDHSPPRNSAYARRTMAILRQQRAMGWRTTQLTGPHPGLVEPDRNRGGRRHRAAPARGDGAWLPDGQCGTLWAAIPAPAGANPH</sequence>
<name>A0A2G8T2L1_9BURK</name>
<dbReference type="AlphaFoldDB" id="A0A2G8T2L1"/>
<evidence type="ECO:0000256" key="1">
    <source>
        <dbReference type="SAM" id="MobiDB-lite"/>
    </source>
</evidence>
<organism evidence="2 3">
    <name type="scientific">Massilia psychrophila</name>
    <dbReference type="NCBI Taxonomy" id="1603353"/>
    <lineage>
        <taxon>Bacteria</taxon>
        <taxon>Pseudomonadati</taxon>
        <taxon>Pseudomonadota</taxon>
        <taxon>Betaproteobacteria</taxon>
        <taxon>Burkholderiales</taxon>
        <taxon>Oxalobacteraceae</taxon>
        <taxon>Telluria group</taxon>
        <taxon>Massilia</taxon>
    </lineage>
</organism>
<dbReference type="EMBL" id="PDOB01000010">
    <property type="protein sequence ID" value="PIL40232.1"/>
    <property type="molecule type" value="Genomic_DNA"/>
</dbReference>
<feature type="region of interest" description="Disordered" evidence="1">
    <location>
        <begin position="82"/>
        <end position="113"/>
    </location>
</feature>
<protein>
    <submittedName>
        <fullName evidence="2">Uncharacterized protein</fullName>
    </submittedName>
</protein>
<proteinExistence type="predicted"/>
<evidence type="ECO:0000313" key="3">
    <source>
        <dbReference type="Proteomes" id="UP000228593"/>
    </source>
</evidence>
<comment type="caution">
    <text evidence="2">The sequence shown here is derived from an EMBL/GenBank/DDBJ whole genome shotgun (WGS) entry which is preliminary data.</text>
</comment>
<accession>A0A2G8T2L1</accession>
<evidence type="ECO:0000313" key="2">
    <source>
        <dbReference type="EMBL" id="PIL40232.1"/>
    </source>
</evidence>